<keyword evidence="2" id="KW-1185">Reference proteome</keyword>
<evidence type="ECO:0000313" key="2">
    <source>
        <dbReference type="Proteomes" id="UP000249762"/>
    </source>
</evidence>
<reference evidence="2" key="1">
    <citation type="submission" date="2018-06" db="EMBL/GenBank/DDBJ databases">
        <authorList>
            <person name="Martinez Ocampo F."/>
            <person name="Quiroz Castaneda R.E."/>
            <person name="Rojas Lopez X."/>
        </authorList>
    </citation>
    <scope>NUCLEOTIDE SEQUENCE [LARGE SCALE GENOMIC DNA]</scope>
    <source>
        <strain evidence="2">INIFAP02</strain>
    </source>
</reference>
<protein>
    <submittedName>
        <fullName evidence="1">Uncharacterized protein</fullName>
    </submittedName>
</protein>
<evidence type="ECO:0000313" key="1">
    <source>
        <dbReference type="EMBL" id="RAO94872.1"/>
    </source>
</evidence>
<proteinExistence type="predicted"/>
<dbReference type="AlphaFoldDB" id="A0A328PJ83"/>
<sequence>MFKNLLLSFAGIGGIAVVPFSLLFSKGESTSLYSDKSLLVDSPQGGGVGPVSKPSSESIKVIDSNSLPTRGGRHLQEQVLGDSSGSSDFFQTQRVNVLTSSPLKENPQLSNTPKIFVSQSQTIKTQETDLTRWLSTISPLLKGEGANKPLTIIGKWNHKYFIIIRWDPTCQCFRKVDNDYGIWSNRDGLFIIAHKWANEQTKRNSIIVDKPQCKNFNDFWYQDWHNYWKLGSWLKTMNIDKDSNTAIASCNKEPVIFLDTGVIVPTFESETRRAIPKYMEKASNREIAWDYNTKTFASSYNNYGGSSNIFKVNSYEDWKKFFNLVEIERK</sequence>
<organism evidence="1 2">
    <name type="scientific">Mycoplasma wenyonii</name>
    <dbReference type="NCBI Taxonomy" id="65123"/>
    <lineage>
        <taxon>Bacteria</taxon>
        <taxon>Bacillati</taxon>
        <taxon>Mycoplasmatota</taxon>
        <taxon>Mollicutes</taxon>
        <taxon>Mycoplasmataceae</taxon>
        <taxon>Mycoplasma</taxon>
    </lineage>
</organism>
<comment type="caution">
    <text evidence="1">The sequence shown here is derived from an EMBL/GenBank/DDBJ whole genome shotgun (WGS) entry which is preliminary data.</text>
</comment>
<dbReference type="RefSeq" id="WP_112665756.1">
    <property type="nucleotide sequence ID" value="NZ_QKVO01000014.1"/>
</dbReference>
<dbReference type="OrthoDB" id="399422at2"/>
<gene>
    <name evidence="1" type="ORF">DNK47_02800</name>
</gene>
<name>A0A328PJ83_9MOLU</name>
<dbReference type="EMBL" id="QKVO01000014">
    <property type="protein sequence ID" value="RAO94872.1"/>
    <property type="molecule type" value="Genomic_DNA"/>
</dbReference>
<accession>A0A328PJ83</accession>
<dbReference type="Proteomes" id="UP000249762">
    <property type="component" value="Unassembled WGS sequence"/>
</dbReference>